<dbReference type="GO" id="GO:0030014">
    <property type="term" value="C:CCR4-NOT complex"/>
    <property type="evidence" value="ECO:0007669"/>
    <property type="project" value="InterPro"/>
</dbReference>
<dbReference type="Proteomes" id="UP001180020">
    <property type="component" value="Unassembled WGS sequence"/>
</dbReference>
<dbReference type="InterPro" id="IPR011989">
    <property type="entry name" value="ARM-like"/>
</dbReference>
<gene>
    <name evidence="1" type="ORF">QJS10_CPA09g00721</name>
</gene>
<accession>A0AAV9E7L0</accession>
<reference evidence="1" key="1">
    <citation type="journal article" date="2023" name="Nat. Commun.">
        <title>Diploid and tetraploid genomes of Acorus and the evolution of monocots.</title>
        <authorList>
            <person name="Ma L."/>
            <person name="Liu K.W."/>
            <person name="Li Z."/>
            <person name="Hsiao Y.Y."/>
            <person name="Qi Y."/>
            <person name="Fu T."/>
            <person name="Tang G.D."/>
            <person name="Zhang D."/>
            <person name="Sun W.H."/>
            <person name="Liu D.K."/>
            <person name="Li Y."/>
            <person name="Chen G.Z."/>
            <person name="Liu X.D."/>
            <person name="Liao X.Y."/>
            <person name="Jiang Y.T."/>
            <person name="Yu X."/>
            <person name="Hao Y."/>
            <person name="Huang J."/>
            <person name="Zhao X.W."/>
            <person name="Ke S."/>
            <person name="Chen Y.Y."/>
            <person name="Wu W.L."/>
            <person name="Hsu J.L."/>
            <person name="Lin Y.F."/>
            <person name="Huang M.D."/>
            <person name="Li C.Y."/>
            <person name="Huang L."/>
            <person name="Wang Z.W."/>
            <person name="Zhao X."/>
            <person name="Zhong W.Y."/>
            <person name="Peng D.H."/>
            <person name="Ahmad S."/>
            <person name="Lan S."/>
            <person name="Zhang J.S."/>
            <person name="Tsai W.C."/>
            <person name="Van de Peer Y."/>
            <person name="Liu Z.J."/>
        </authorList>
    </citation>
    <scope>NUCLEOTIDE SEQUENCE</scope>
    <source>
        <strain evidence="1">CP</strain>
    </source>
</reference>
<name>A0AAV9E7L0_ACOCL</name>
<proteinExistence type="predicted"/>
<evidence type="ECO:0008006" key="3">
    <source>
        <dbReference type="Google" id="ProtNLM"/>
    </source>
</evidence>
<dbReference type="EMBL" id="JAUJYO010000009">
    <property type="protein sequence ID" value="KAK1308288.1"/>
    <property type="molecule type" value="Genomic_DNA"/>
</dbReference>
<evidence type="ECO:0000313" key="2">
    <source>
        <dbReference type="Proteomes" id="UP001180020"/>
    </source>
</evidence>
<organism evidence="1 2">
    <name type="scientific">Acorus calamus</name>
    <name type="common">Sweet flag</name>
    <dbReference type="NCBI Taxonomy" id="4465"/>
    <lineage>
        <taxon>Eukaryota</taxon>
        <taxon>Viridiplantae</taxon>
        <taxon>Streptophyta</taxon>
        <taxon>Embryophyta</taxon>
        <taxon>Tracheophyta</taxon>
        <taxon>Spermatophyta</taxon>
        <taxon>Magnoliopsida</taxon>
        <taxon>Liliopsida</taxon>
        <taxon>Acoraceae</taxon>
        <taxon>Acorus</taxon>
    </lineage>
</organism>
<sequence length="129" mass="14244">MTCKTVHGSLPPTLTRLISRAKSTSNVKKNGIGDLGCDVPEVAIFIVQKILSDDEGLKYICATAERFFAVGSVLQEMVQSIAESPSPLLLKYIICCYQRLSDNPRACDALRNCLPDMLRDGTFNAYLRE</sequence>
<protein>
    <recommendedName>
        <fullName evidence="3">CCR4-NOT transcription complex subunit 9</fullName>
    </recommendedName>
</protein>
<dbReference type="Pfam" id="PF04078">
    <property type="entry name" value="Rcd1"/>
    <property type="match status" value="1"/>
</dbReference>
<reference evidence="1" key="2">
    <citation type="submission" date="2023-06" db="EMBL/GenBank/DDBJ databases">
        <authorList>
            <person name="Ma L."/>
            <person name="Liu K.-W."/>
            <person name="Li Z."/>
            <person name="Hsiao Y.-Y."/>
            <person name="Qi Y."/>
            <person name="Fu T."/>
            <person name="Tang G."/>
            <person name="Zhang D."/>
            <person name="Sun W.-H."/>
            <person name="Liu D.-K."/>
            <person name="Li Y."/>
            <person name="Chen G.-Z."/>
            <person name="Liu X.-D."/>
            <person name="Liao X.-Y."/>
            <person name="Jiang Y.-T."/>
            <person name="Yu X."/>
            <person name="Hao Y."/>
            <person name="Huang J."/>
            <person name="Zhao X.-W."/>
            <person name="Ke S."/>
            <person name="Chen Y.-Y."/>
            <person name="Wu W.-L."/>
            <person name="Hsu J.-L."/>
            <person name="Lin Y.-F."/>
            <person name="Huang M.-D."/>
            <person name="Li C.-Y."/>
            <person name="Huang L."/>
            <person name="Wang Z.-W."/>
            <person name="Zhao X."/>
            <person name="Zhong W.-Y."/>
            <person name="Peng D.-H."/>
            <person name="Ahmad S."/>
            <person name="Lan S."/>
            <person name="Zhang J.-S."/>
            <person name="Tsai W.-C."/>
            <person name="Van De Peer Y."/>
            <person name="Liu Z.-J."/>
        </authorList>
    </citation>
    <scope>NUCLEOTIDE SEQUENCE</scope>
    <source>
        <strain evidence="1">CP</strain>
        <tissue evidence="1">Leaves</tissue>
    </source>
</reference>
<dbReference type="Gene3D" id="1.25.10.10">
    <property type="entry name" value="Leucine-rich Repeat Variant"/>
    <property type="match status" value="1"/>
</dbReference>
<keyword evidence="2" id="KW-1185">Reference proteome</keyword>
<dbReference type="AlphaFoldDB" id="A0AAV9E7L0"/>
<dbReference type="GO" id="GO:0006402">
    <property type="term" value="P:mRNA catabolic process"/>
    <property type="evidence" value="ECO:0007669"/>
    <property type="project" value="InterPro"/>
</dbReference>
<dbReference type="PANTHER" id="PTHR12262">
    <property type="entry name" value="CCR4-NOT TRANSCRIPTION COMPLEX SUBUNIT 9"/>
    <property type="match status" value="1"/>
</dbReference>
<comment type="caution">
    <text evidence="1">The sequence shown here is derived from an EMBL/GenBank/DDBJ whole genome shotgun (WGS) entry which is preliminary data.</text>
</comment>
<dbReference type="InterPro" id="IPR007216">
    <property type="entry name" value="CNOT9"/>
</dbReference>
<evidence type="ECO:0000313" key="1">
    <source>
        <dbReference type="EMBL" id="KAK1308288.1"/>
    </source>
</evidence>